<reference evidence="3 4" key="1">
    <citation type="submission" date="2017-11" db="EMBL/GenBank/DDBJ databases">
        <title>Complete genome of a free-living desiccation-tolerant cyanobacterium and its photosynthetic adaptation to extreme terrestrial habitat.</title>
        <authorList>
            <person name="Shang J."/>
        </authorList>
    </citation>
    <scope>NUCLEOTIDE SEQUENCE [LARGE SCALE GENOMIC DNA]</scope>
    <source>
        <strain evidence="3 4">CCNUN1</strain>
    </source>
</reference>
<organism evidence="3 4">
    <name type="scientific">Nostoc flagelliforme CCNUN1</name>
    <dbReference type="NCBI Taxonomy" id="2038116"/>
    <lineage>
        <taxon>Bacteria</taxon>
        <taxon>Bacillati</taxon>
        <taxon>Cyanobacteriota</taxon>
        <taxon>Cyanophyceae</taxon>
        <taxon>Nostocales</taxon>
        <taxon>Nostocaceae</taxon>
        <taxon>Nostoc</taxon>
    </lineage>
</organism>
<feature type="domain" description="Winged helix-turn helix" evidence="2">
    <location>
        <begin position="60"/>
        <end position="115"/>
    </location>
</feature>
<dbReference type="InterPro" id="IPR036397">
    <property type="entry name" value="RNaseH_sf"/>
</dbReference>
<dbReference type="NCBIfam" id="NF033545">
    <property type="entry name" value="transpos_IS630"/>
    <property type="match status" value="1"/>
</dbReference>
<evidence type="ECO:0000259" key="2">
    <source>
        <dbReference type="Pfam" id="PF13592"/>
    </source>
</evidence>
<keyword evidence="4" id="KW-1185">Reference proteome</keyword>
<dbReference type="Pfam" id="PF13358">
    <property type="entry name" value="DDE_3"/>
    <property type="match status" value="1"/>
</dbReference>
<dbReference type="InterPro" id="IPR038717">
    <property type="entry name" value="Tc1-like_DDE_dom"/>
</dbReference>
<dbReference type="GO" id="GO:0003676">
    <property type="term" value="F:nucleic acid binding"/>
    <property type="evidence" value="ECO:0007669"/>
    <property type="project" value="InterPro"/>
</dbReference>
<dbReference type="PANTHER" id="PTHR46564:SF1">
    <property type="entry name" value="TRANSPOSASE"/>
    <property type="match status" value="1"/>
</dbReference>
<dbReference type="OrthoDB" id="465657at2"/>
<accession>A0A2K8SZD2</accession>
<proteinExistence type="predicted"/>
<dbReference type="Proteomes" id="UP000232003">
    <property type="component" value="Chromosome"/>
</dbReference>
<dbReference type="AlphaFoldDB" id="A0A2K8SZD2"/>
<evidence type="ECO:0000313" key="3">
    <source>
        <dbReference type="EMBL" id="AUB40797.1"/>
    </source>
</evidence>
<gene>
    <name evidence="3" type="ORF">COO91_06824</name>
</gene>
<protein>
    <submittedName>
        <fullName evidence="3">Transposase</fullName>
    </submittedName>
</protein>
<dbReference type="Gene3D" id="3.30.420.10">
    <property type="entry name" value="Ribonuclease H-like superfamily/Ribonuclease H"/>
    <property type="match status" value="1"/>
</dbReference>
<dbReference type="InterPro" id="IPR025959">
    <property type="entry name" value="Winged_HTH_dom"/>
</dbReference>
<dbReference type="EMBL" id="CP024785">
    <property type="protein sequence ID" value="AUB40797.1"/>
    <property type="molecule type" value="Genomic_DNA"/>
</dbReference>
<dbReference type="Pfam" id="PF13592">
    <property type="entry name" value="HTH_33"/>
    <property type="match status" value="1"/>
</dbReference>
<dbReference type="RefSeq" id="WP_100901404.1">
    <property type="nucleotide sequence ID" value="NZ_CAWNNC010000001.1"/>
</dbReference>
<evidence type="ECO:0000259" key="1">
    <source>
        <dbReference type="Pfam" id="PF13358"/>
    </source>
</evidence>
<name>A0A2K8SZD2_9NOSO</name>
<dbReference type="PANTHER" id="PTHR46564">
    <property type="entry name" value="TRANSPOSASE"/>
    <property type="match status" value="1"/>
</dbReference>
<dbReference type="KEGG" id="nfl:COO91_06824"/>
<dbReference type="InterPro" id="IPR047655">
    <property type="entry name" value="Transpos_IS630-like"/>
</dbReference>
<sequence>MGTSLQSNRYVRTRISTYRWSSPLFSPGIKQAIDSEIRQALELAATPPQQRQENQTHSSRWTLKRLVAWINNQFNLKCCRESVRKTLKDLGFSWKKARKLLNKANTNKRAEYLEKLSSLLDDALNKGRLLIFIDEAHIHLDCDEGYGWSIKGERFWVSSNSPGREKASFYGVYVYNYAKVKIFPYLKADQFNTIDLLKHLRTEFSDRDITLIWDGAPYHRAQSVKEALEVLQINLEPLPAYSPDFMPVEHLWQWLRENVTYHTCYQSSTELIERVHSFEQDINSNPFEISVGVARRRHRLWVKNHLEEDEEKLRVST</sequence>
<feature type="domain" description="Tc1-like transposase DDE" evidence="1">
    <location>
        <begin position="130"/>
        <end position="271"/>
    </location>
</feature>
<evidence type="ECO:0000313" key="4">
    <source>
        <dbReference type="Proteomes" id="UP000232003"/>
    </source>
</evidence>